<evidence type="ECO:0000256" key="1">
    <source>
        <dbReference type="ARBA" id="ARBA00023186"/>
    </source>
</evidence>
<evidence type="ECO:0000313" key="4">
    <source>
        <dbReference type="EMBL" id="TCI07179.1"/>
    </source>
</evidence>
<sequence length="270" mass="29828">MTFTWTLWFALFGLIFGHGLPGAVVGGITGFIIDSLRQGQRRRVTPEAGGYVSPLFALLGAVAKSDGRVSEAEIAVAERLMQRMGLEPEQRKQAIISFNAGKQVEFDVTPAIEDLRRWVGLRRDHAFPVLDVVIETVLAEGNPPPEKMAILRQLAFALRVSDMELMALMAMKGYAWNATGGSRGRGYANYGNGGYVPPQRTTQGPDPYTVLGIARSVDDRAVKRAYRKLISEHHPDRLGDLPEAMRKQAESRASEINAAYERIKAERGFK</sequence>
<feature type="transmembrane region" description="Helical" evidence="2">
    <location>
        <begin position="6"/>
        <end position="33"/>
    </location>
</feature>
<dbReference type="InterPro" id="IPR007791">
    <property type="entry name" value="DjlA_N"/>
</dbReference>
<dbReference type="RefSeq" id="WP_131412338.1">
    <property type="nucleotide sequence ID" value="NZ_SJTG01000005.1"/>
</dbReference>
<dbReference type="SUPFAM" id="SSF158682">
    <property type="entry name" value="TerB-like"/>
    <property type="match status" value="1"/>
</dbReference>
<accession>A0A4R0YMZ6</accession>
<dbReference type="Gene3D" id="1.10.3680.10">
    <property type="entry name" value="TerB-like"/>
    <property type="match status" value="1"/>
</dbReference>
<keyword evidence="1" id="KW-0143">Chaperone</keyword>
<dbReference type="CDD" id="cd06257">
    <property type="entry name" value="DnaJ"/>
    <property type="match status" value="1"/>
</dbReference>
<dbReference type="Pfam" id="PF05099">
    <property type="entry name" value="TerB"/>
    <property type="match status" value="1"/>
</dbReference>
<keyword evidence="5" id="KW-1185">Reference proteome</keyword>
<feature type="domain" description="J" evidence="3">
    <location>
        <begin position="206"/>
        <end position="270"/>
    </location>
</feature>
<dbReference type="PRINTS" id="PR00625">
    <property type="entry name" value="JDOMAIN"/>
</dbReference>
<dbReference type="CDD" id="cd07316">
    <property type="entry name" value="terB_like_DjlA"/>
    <property type="match status" value="1"/>
</dbReference>
<reference evidence="4 5" key="1">
    <citation type="submission" date="2019-02" db="EMBL/GenBank/DDBJ databases">
        <title>Dyella amyloliquefaciens sp. nov., isolated from forest soil.</title>
        <authorList>
            <person name="Gao Z.-H."/>
            <person name="Qiu L.-H."/>
        </authorList>
    </citation>
    <scope>NUCLEOTIDE SEQUENCE [LARGE SCALE GENOMIC DNA]</scope>
    <source>
        <strain evidence="4 5">KACC 12747</strain>
    </source>
</reference>
<protein>
    <submittedName>
        <fullName evidence="4">Co-chaperone DjlA</fullName>
    </submittedName>
</protein>
<dbReference type="InterPro" id="IPR036869">
    <property type="entry name" value="J_dom_sf"/>
</dbReference>
<evidence type="ECO:0000313" key="5">
    <source>
        <dbReference type="Proteomes" id="UP000291822"/>
    </source>
</evidence>
<dbReference type="PROSITE" id="PS50076">
    <property type="entry name" value="DNAJ_2"/>
    <property type="match status" value="1"/>
</dbReference>
<organism evidence="4 5">
    <name type="scientific">Dyella soli</name>
    <dbReference type="NCBI Taxonomy" id="522319"/>
    <lineage>
        <taxon>Bacteria</taxon>
        <taxon>Pseudomonadati</taxon>
        <taxon>Pseudomonadota</taxon>
        <taxon>Gammaproteobacteria</taxon>
        <taxon>Lysobacterales</taxon>
        <taxon>Rhodanobacteraceae</taxon>
        <taxon>Dyella</taxon>
    </lineage>
</organism>
<dbReference type="InterPro" id="IPR050817">
    <property type="entry name" value="DjlA_DnaK_co-chaperone"/>
</dbReference>
<dbReference type="SUPFAM" id="SSF46565">
    <property type="entry name" value="Chaperone J-domain"/>
    <property type="match status" value="1"/>
</dbReference>
<dbReference type="PANTHER" id="PTHR24074">
    <property type="entry name" value="CO-CHAPERONE PROTEIN DJLA"/>
    <property type="match status" value="1"/>
</dbReference>
<dbReference type="Gene3D" id="1.10.287.110">
    <property type="entry name" value="DnaJ domain"/>
    <property type="match status" value="1"/>
</dbReference>
<dbReference type="Pfam" id="PF00226">
    <property type="entry name" value="DnaJ"/>
    <property type="match status" value="1"/>
</dbReference>
<comment type="caution">
    <text evidence="4">The sequence shown here is derived from an EMBL/GenBank/DDBJ whole genome shotgun (WGS) entry which is preliminary data.</text>
</comment>
<gene>
    <name evidence="4" type="primary">djlA</name>
    <name evidence="4" type="ORF">EZM97_31745</name>
</gene>
<keyword evidence="2" id="KW-0812">Transmembrane</keyword>
<keyword evidence="2" id="KW-0472">Membrane</keyword>
<proteinExistence type="predicted"/>
<dbReference type="SMART" id="SM00271">
    <property type="entry name" value="DnaJ"/>
    <property type="match status" value="1"/>
</dbReference>
<dbReference type="AlphaFoldDB" id="A0A4R0YMZ6"/>
<dbReference type="NCBIfam" id="NF006948">
    <property type="entry name" value="PRK09430.1"/>
    <property type="match status" value="1"/>
</dbReference>
<dbReference type="Proteomes" id="UP000291822">
    <property type="component" value="Unassembled WGS sequence"/>
</dbReference>
<dbReference type="InterPro" id="IPR001623">
    <property type="entry name" value="DnaJ_domain"/>
</dbReference>
<keyword evidence="2" id="KW-1133">Transmembrane helix</keyword>
<dbReference type="InterPro" id="IPR029024">
    <property type="entry name" value="TerB-like"/>
</dbReference>
<name>A0A4R0YMZ6_9GAMM</name>
<evidence type="ECO:0000259" key="3">
    <source>
        <dbReference type="PROSITE" id="PS50076"/>
    </source>
</evidence>
<evidence type="ECO:0000256" key="2">
    <source>
        <dbReference type="SAM" id="Phobius"/>
    </source>
</evidence>
<dbReference type="EMBL" id="SJTG01000005">
    <property type="protein sequence ID" value="TCI07179.1"/>
    <property type="molecule type" value="Genomic_DNA"/>
</dbReference>